<organism evidence="2 3">
    <name type="scientific">Willisornis vidua</name>
    <name type="common">Xingu scale-backed antbird</name>
    <dbReference type="NCBI Taxonomy" id="1566151"/>
    <lineage>
        <taxon>Eukaryota</taxon>
        <taxon>Metazoa</taxon>
        <taxon>Chordata</taxon>
        <taxon>Craniata</taxon>
        <taxon>Vertebrata</taxon>
        <taxon>Euteleostomi</taxon>
        <taxon>Archelosauria</taxon>
        <taxon>Archosauria</taxon>
        <taxon>Dinosauria</taxon>
        <taxon>Saurischia</taxon>
        <taxon>Theropoda</taxon>
        <taxon>Coelurosauria</taxon>
        <taxon>Aves</taxon>
        <taxon>Neognathae</taxon>
        <taxon>Neoaves</taxon>
        <taxon>Telluraves</taxon>
        <taxon>Australaves</taxon>
        <taxon>Passeriformes</taxon>
        <taxon>Thamnophilidae</taxon>
        <taxon>Willisornis</taxon>
    </lineage>
</organism>
<dbReference type="Proteomes" id="UP001145742">
    <property type="component" value="Unassembled WGS sequence"/>
</dbReference>
<feature type="region of interest" description="Disordered" evidence="1">
    <location>
        <begin position="24"/>
        <end position="52"/>
    </location>
</feature>
<accession>A0ABQ9D0Y7</accession>
<protein>
    <submittedName>
        <fullName evidence="2">Uncharacterized protein</fullName>
    </submittedName>
</protein>
<comment type="caution">
    <text evidence="2">The sequence shown here is derived from an EMBL/GenBank/DDBJ whole genome shotgun (WGS) entry which is preliminary data.</text>
</comment>
<feature type="region of interest" description="Disordered" evidence="1">
    <location>
        <begin position="68"/>
        <end position="88"/>
    </location>
</feature>
<evidence type="ECO:0000313" key="3">
    <source>
        <dbReference type="Proteomes" id="UP001145742"/>
    </source>
</evidence>
<keyword evidence="3" id="KW-1185">Reference proteome</keyword>
<name>A0ABQ9D0Y7_9PASS</name>
<sequence>MSPLMTWMMGQSAFSKCAHDTKLGGVADTPEGRPEGPWLAGEPRKLQSGEVQSPAAWEEQLPVLVYAGSHPAGKQTGRKGTGGPGVNTKLKKSQQQVLAVKKAIGILFCVRQSIVSPLRVVIILSYSEAQMRSHTWSPACSSGLPS</sequence>
<proteinExistence type="predicted"/>
<dbReference type="EMBL" id="WHWB01034405">
    <property type="protein sequence ID" value="KAJ7410464.1"/>
    <property type="molecule type" value="Genomic_DNA"/>
</dbReference>
<gene>
    <name evidence="2" type="ORF">WISP_108152</name>
</gene>
<reference evidence="2" key="1">
    <citation type="submission" date="2019-10" db="EMBL/GenBank/DDBJ databases">
        <authorList>
            <person name="Soares A.E.R."/>
            <person name="Aleixo A."/>
            <person name="Schneider P."/>
            <person name="Miyaki C.Y."/>
            <person name="Schneider M.P."/>
            <person name="Mello C."/>
            <person name="Vasconcelos A.T.R."/>
        </authorList>
    </citation>
    <scope>NUCLEOTIDE SEQUENCE</scope>
    <source>
        <tissue evidence="2">Muscle</tissue>
    </source>
</reference>
<evidence type="ECO:0000313" key="2">
    <source>
        <dbReference type="EMBL" id="KAJ7410464.1"/>
    </source>
</evidence>
<evidence type="ECO:0000256" key="1">
    <source>
        <dbReference type="SAM" id="MobiDB-lite"/>
    </source>
</evidence>